<keyword evidence="2 6" id="KW-0812">Transmembrane</keyword>
<evidence type="ECO:0000313" key="9">
    <source>
        <dbReference type="Proteomes" id="UP000189513"/>
    </source>
</evidence>
<feature type="transmembrane region" description="Helical" evidence="6">
    <location>
        <begin position="190"/>
        <end position="215"/>
    </location>
</feature>
<accession>A0A061AXJ7</accession>
<reference evidence="8" key="3">
    <citation type="submission" date="2017-01" db="EMBL/GenBank/DDBJ databases">
        <authorList>
            <person name="Mah S.A."/>
            <person name="Swanson W.J."/>
            <person name="Moy G.W."/>
            <person name="Vacquier V.D."/>
        </authorList>
    </citation>
    <scope>NUCLEOTIDE SEQUENCE [LARGE SCALE GENOMIC DNA]</scope>
    <source>
        <strain evidence="8">65</strain>
    </source>
</reference>
<keyword evidence="5 6" id="KW-0472">Membrane</keyword>
<feature type="transmembrane region" description="Helical" evidence="6">
    <location>
        <begin position="110"/>
        <end position="134"/>
    </location>
</feature>
<evidence type="ECO:0000256" key="3">
    <source>
        <dbReference type="ARBA" id="ARBA00022824"/>
    </source>
</evidence>
<keyword evidence="9" id="KW-1185">Reference proteome</keyword>
<evidence type="ECO:0000256" key="5">
    <source>
        <dbReference type="ARBA" id="ARBA00023136"/>
    </source>
</evidence>
<dbReference type="EMBL" id="LK052888">
    <property type="protein sequence ID" value="CDR39427.1"/>
    <property type="molecule type" value="Genomic_DNA"/>
</dbReference>
<sequence>MFPKWVRLPSGINDNFFKATHAATTPIGILVVGIVTRTALPQSAFIYLKGLWIFSESNVMNAIFADHGLLIFTVVYLLVFFARLVAHFAVPNPRPLLPTPASTRLEPKSQMWFLLGDMFVRYVLTLGTLVSLMIMKVKVMEADENFVISGHFLGITTLTITLLWEVRSSLSLCEVWDLDESHILTFKRQVAFVVVSMVTVLCFTAIVIWWCVLIVTATFYHSLRERIIGLLLGYVSPVAAYYVEPWIVTRSLELIN</sequence>
<evidence type="ECO:0000313" key="8">
    <source>
        <dbReference type="EMBL" id="ONH65653.1"/>
    </source>
</evidence>
<proteinExistence type="predicted"/>
<feature type="transmembrane region" description="Helical" evidence="6">
    <location>
        <begin position="27"/>
        <end position="48"/>
    </location>
</feature>
<protein>
    <submittedName>
        <fullName evidence="7">CYFA0S03e03180g1_1</fullName>
    </submittedName>
    <submittedName>
        <fullName evidence="8">FIT family protein YFT2</fullName>
    </submittedName>
</protein>
<dbReference type="AlphaFoldDB" id="A0A061AXJ7"/>
<evidence type="ECO:0000256" key="6">
    <source>
        <dbReference type="SAM" id="Phobius"/>
    </source>
</evidence>
<keyword evidence="4 6" id="KW-1133">Transmembrane helix</keyword>
<dbReference type="OMA" id="NIIFANH"/>
<comment type="subcellular location">
    <subcellularLocation>
        <location evidence="1">Endoplasmic reticulum membrane</location>
        <topology evidence="1">Multi-pass membrane protein</topology>
    </subcellularLocation>
</comment>
<keyword evidence="3" id="KW-0256">Endoplasmic reticulum</keyword>
<feature type="transmembrane region" description="Helical" evidence="6">
    <location>
        <begin position="146"/>
        <end position="164"/>
    </location>
</feature>
<dbReference type="EMBL" id="MPUK01000010">
    <property type="protein sequence ID" value="ONH65653.1"/>
    <property type="molecule type" value="Genomic_DNA"/>
</dbReference>
<dbReference type="Pfam" id="PF10261">
    <property type="entry name" value="FIT"/>
    <property type="match status" value="1"/>
</dbReference>
<evidence type="ECO:0000256" key="4">
    <source>
        <dbReference type="ARBA" id="ARBA00022989"/>
    </source>
</evidence>
<reference evidence="9" key="2">
    <citation type="journal article" date="2017" name="Genome Announc.">
        <title>Genome sequences of Cyberlindnera fabianii 65, Pichia kudriavzevii 129, and Saccharomyces cerevisiae 131 isolated from fermented masau fruits in Zimbabwe.</title>
        <authorList>
            <person name="van Rijswijck I.M.H."/>
            <person name="Derks M.F.L."/>
            <person name="Abee T."/>
            <person name="de Ridder D."/>
            <person name="Smid E.J."/>
        </authorList>
    </citation>
    <scope>NUCLEOTIDE SEQUENCE [LARGE SCALE GENOMIC DNA]</scope>
    <source>
        <strain evidence="9">65</strain>
    </source>
</reference>
<dbReference type="OrthoDB" id="5579088at2759"/>
<dbReference type="GO" id="GO:0005789">
    <property type="term" value="C:endoplasmic reticulum membrane"/>
    <property type="evidence" value="ECO:0007669"/>
    <property type="project" value="UniProtKB-SubCell"/>
</dbReference>
<feature type="transmembrane region" description="Helical" evidence="6">
    <location>
        <begin position="69"/>
        <end position="90"/>
    </location>
</feature>
<name>A0A061AXJ7_CYBFA</name>
<organism evidence="7">
    <name type="scientific">Cyberlindnera fabianii</name>
    <name type="common">Yeast</name>
    <name type="synonym">Hansenula fabianii</name>
    <dbReference type="NCBI Taxonomy" id="36022"/>
    <lineage>
        <taxon>Eukaryota</taxon>
        <taxon>Fungi</taxon>
        <taxon>Dikarya</taxon>
        <taxon>Ascomycota</taxon>
        <taxon>Saccharomycotina</taxon>
        <taxon>Saccharomycetes</taxon>
        <taxon>Phaffomycetales</taxon>
        <taxon>Phaffomycetaceae</taxon>
        <taxon>Cyberlindnera</taxon>
    </lineage>
</organism>
<dbReference type="InterPro" id="IPR019388">
    <property type="entry name" value="FIT"/>
</dbReference>
<feature type="transmembrane region" description="Helical" evidence="6">
    <location>
        <begin position="227"/>
        <end position="243"/>
    </location>
</feature>
<dbReference type="VEuPathDB" id="FungiDB:BON22_4471"/>
<dbReference type="GO" id="GO:0019915">
    <property type="term" value="P:lipid storage"/>
    <property type="evidence" value="ECO:0007669"/>
    <property type="project" value="InterPro"/>
</dbReference>
<dbReference type="Proteomes" id="UP000189513">
    <property type="component" value="Unassembled WGS sequence"/>
</dbReference>
<evidence type="ECO:0000313" key="7">
    <source>
        <dbReference type="EMBL" id="CDR39427.1"/>
    </source>
</evidence>
<dbReference type="GO" id="GO:0010945">
    <property type="term" value="F:coenzyme A diphosphatase activity"/>
    <property type="evidence" value="ECO:0007669"/>
    <property type="project" value="InterPro"/>
</dbReference>
<evidence type="ECO:0000256" key="2">
    <source>
        <dbReference type="ARBA" id="ARBA00022692"/>
    </source>
</evidence>
<gene>
    <name evidence="8" type="ORF">BON22_4471</name>
    <name evidence="7" type="ORF">CYFA0S_03e03180g</name>
</gene>
<evidence type="ECO:0000256" key="1">
    <source>
        <dbReference type="ARBA" id="ARBA00004477"/>
    </source>
</evidence>
<reference evidence="7" key="1">
    <citation type="journal article" date="2014" name="Genome Announc.">
        <title>Genome sequence of the yeast Cyberlindnera fabianii (Hansenula fabianii).</title>
        <authorList>
            <person name="Freel K.C."/>
            <person name="Sarilar V."/>
            <person name="Neuveglise C."/>
            <person name="Devillers H."/>
            <person name="Friedrich A."/>
            <person name="Schacherer J."/>
        </authorList>
    </citation>
    <scope>NUCLEOTIDE SEQUENCE</scope>
    <source>
        <strain evidence="7">YJS4271</strain>
    </source>
</reference>